<dbReference type="EMBL" id="DSDY01000100">
    <property type="protein sequence ID" value="HDS10601.1"/>
    <property type="molecule type" value="Genomic_DNA"/>
</dbReference>
<sequence>MISGGLKTEEKKPVRVSESRNAHIVVAYDGSEQSLKALRLAVKISAALDSKLTVAYACEESKCSEDLLEEAKLILKSSGMNGDAKILPYDSTTSSPASEIISFARQISAHLIVVGATGSSCKEYCNLGSTAASIAINSPISVLIVR</sequence>
<dbReference type="PRINTS" id="PR01438">
    <property type="entry name" value="UNVRSLSTRESS"/>
</dbReference>
<dbReference type="AlphaFoldDB" id="A0A7C1E9P4"/>
<dbReference type="SUPFAM" id="SSF52402">
    <property type="entry name" value="Adenine nucleotide alpha hydrolases-like"/>
    <property type="match status" value="1"/>
</dbReference>
<dbReference type="Pfam" id="PF00582">
    <property type="entry name" value="Usp"/>
    <property type="match status" value="1"/>
</dbReference>
<organism evidence="3">
    <name type="scientific">Fervidicoccus fontis</name>
    <dbReference type="NCBI Taxonomy" id="683846"/>
    <lineage>
        <taxon>Archaea</taxon>
        <taxon>Thermoproteota</taxon>
        <taxon>Thermoprotei</taxon>
        <taxon>Fervidicoccales</taxon>
        <taxon>Fervidicoccaceae</taxon>
        <taxon>Fervidicoccus</taxon>
    </lineage>
</organism>
<evidence type="ECO:0000256" key="1">
    <source>
        <dbReference type="ARBA" id="ARBA00008791"/>
    </source>
</evidence>
<dbReference type="InterPro" id="IPR006015">
    <property type="entry name" value="Universal_stress_UspA"/>
</dbReference>
<protein>
    <submittedName>
        <fullName evidence="3">Universal stress protein</fullName>
    </submittedName>
</protein>
<gene>
    <name evidence="3" type="ORF">ENO04_03135</name>
</gene>
<proteinExistence type="inferred from homology"/>
<reference evidence="3" key="1">
    <citation type="journal article" date="2020" name="mSystems">
        <title>Genome- and Community-Level Interaction Insights into Carbon Utilization and Element Cycling Functions of Hydrothermarchaeota in Hydrothermal Sediment.</title>
        <authorList>
            <person name="Zhou Z."/>
            <person name="Liu Y."/>
            <person name="Xu W."/>
            <person name="Pan J."/>
            <person name="Luo Z.H."/>
            <person name="Li M."/>
        </authorList>
    </citation>
    <scope>NUCLEOTIDE SEQUENCE [LARGE SCALE GENOMIC DNA]</scope>
    <source>
        <strain evidence="3">SpSt-123</strain>
    </source>
</reference>
<dbReference type="PANTHER" id="PTHR46268:SF25">
    <property type="entry name" value="USPA DOMAIN PROTEIN"/>
    <property type="match status" value="1"/>
</dbReference>
<dbReference type="PANTHER" id="PTHR46268">
    <property type="entry name" value="STRESS RESPONSE PROTEIN NHAX"/>
    <property type="match status" value="1"/>
</dbReference>
<comment type="similarity">
    <text evidence="1">Belongs to the universal stress protein A family.</text>
</comment>
<dbReference type="Gene3D" id="3.40.50.620">
    <property type="entry name" value="HUPs"/>
    <property type="match status" value="1"/>
</dbReference>
<comment type="caution">
    <text evidence="3">The sequence shown here is derived from an EMBL/GenBank/DDBJ whole genome shotgun (WGS) entry which is preliminary data.</text>
</comment>
<evidence type="ECO:0000313" key="3">
    <source>
        <dbReference type="EMBL" id="HDS10601.1"/>
    </source>
</evidence>
<accession>A0A7C1E9P4</accession>
<evidence type="ECO:0000259" key="2">
    <source>
        <dbReference type="Pfam" id="PF00582"/>
    </source>
</evidence>
<feature type="domain" description="UspA" evidence="2">
    <location>
        <begin position="23"/>
        <end position="146"/>
    </location>
</feature>
<dbReference type="CDD" id="cd00293">
    <property type="entry name" value="USP-like"/>
    <property type="match status" value="1"/>
</dbReference>
<dbReference type="InterPro" id="IPR014729">
    <property type="entry name" value="Rossmann-like_a/b/a_fold"/>
</dbReference>
<name>A0A7C1E9P4_9CREN</name>
<dbReference type="InterPro" id="IPR006016">
    <property type="entry name" value="UspA"/>
</dbReference>